<evidence type="ECO:0000256" key="1">
    <source>
        <dbReference type="ARBA" id="ARBA00009211"/>
    </source>
</evidence>
<dbReference type="PANTHER" id="PTHR10894:SF0">
    <property type="entry name" value="NUCLEOLAR PROTEIN 56"/>
    <property type="match status" value="1"/>
</dbReference>
<protein>
    <recommendedName>
        <fullName evidence="2">Nop domain-containing protein</fullName>
    </recommendedName>
</protein>
<dbReference type="Proteomes" id="UP000604391">
    <property type="component" value="Unassembled WGS sequence"/>
</dbReference>
<sequence length="321" mass="35757">MSKQIVVTPFGIYSSEGGKLSLESEFSASPAEAAKKLRDYEKTETLPELDSLLEAGAEFSADSEASIDARLRLDELAKERGIEARKYIYSLNQELTKLRMHEELASPDRRIIQAVNSLEEMDPLVNVLSERLREWSSLYSPELSRSVQKHDDFLIKLSQQKEISSELGAVFERADTEVPKDIAHSLSDMYETRTKLREYLEKMMKDHYPNLEAVAGSHIGAQLMALVGGAKRLATKPSSTVQVLGAEKALFRHVTTGAKPPKYGVLLHHPVIQDLPKHLRGKGARILAGKISLAIRADVYGSGFSADKLNESLDKRIKNLK</sequence>
<accession>A0A832V1G6</accession>
<dbReference type="PROSITE" id="PS51358">
    <property type="entry name" value="NOP"/>
    <property type="match status" value="1"/>
</dbReference>
<reference evidence="3 4" key="1">
    <citation type="journal article" name="Nat. Commun.">
        <title>Undinarchaeota illuminate DPANN phylogeny and the impact of gene transfer on archaeal evolution.</title>
        <authorList>
            <person name="Dombrowski N."/>
            <person name="Williams T.A."/>
            <person name="Sun J."/>
            <person name="Woodcroft B.J."/>
            <person name="Lee J.H."/>
            <person name="Minh B.Q."/>
            <person name="Rinke C."/>
            <person name="Spang A."/>
        </authorList>
    </citation>
    <scope>NUCLEOTIDE SEQUENCE [LARGE SCALE GENOMIC DNA]</scope>
    <source>
        <strain evidence="3">MAG_bin17</strain>
    </source>
</reference>
<evidence type="ECO:0000259" key="2">
    <source>
        <dbReference type="PROSITE" id="PS51358"/>
    </source>
</evidence>
<evidence type="ECO:0000313" key="4">
    <source>
        <dbReference type="Proteomes" id="UP000604391"/>
    </source>
</evidence>
<name>A0A832V1G6_9ARCH</name>
<dbReference type="SUPFAM" id="SSF89124">
    <property type="entry name" value="Nop domain"/>
    <property type="match status" value="1"/>
</dbReference>
<dbReference type="Gene3D" id="1.10.287.660">
    <property type="entry name" value="Helix hairpin bin"/>
    <property type="match status" value="1"/>
</dbReference>
<dbReference type="InterPro" id="IPR012976">
    <property type="entry name" value="NOSIC"/>
</dbReference>
<dbReference type="InterPro" id="IPR002687">
    <property type="entry name" value="Nop_dom"/>
</dbReference>
<gene>
    <name evidence="3" type="ORF">H1011_00520</name>
</gene>
<feature type="domain" description="Nop" evidence="2">
    <location>
        <begin position="207"/>
        <end position="321"/>
    </location>
</feature>
<evidence type="ECO:0000313" key="3">
    <source>
        <dbReference type="EMBL" id="HIJ99291.1"/>
    </source>
</evidence>
<dbReference type="InterPro" id="IPR036070">
    <property type="entry name" value="Nop_dom_sf"/>
</dbReference>
<organism evidence="3 4">
    <name type="scientific">Candidatus Undinarchaeum marinum</name>
    <dbReference type="NCBI Taxonomy" id="2756141"/>
    <lineage>
        <taxon>Archaea</taxon>
        <taxon>Candidatus Undinarchaeota</taxon>
        <taxon>Candidatus Undinarchaeia</taxon>
        <taxon>Candidatus Undinarchaeales</taxon>
        <taxon>Candidatus Undinarchaeaceae</taxon>
        <taxon>Candidatus Undinarchaeum</taxon>
    </lineage>
</organism>
<dbReference type="Gene3D" id="1.10.246.90">
    <property type="entry name" value="Nop domain"/>
    <property type="match status" value="1"/>
</dbReference>
<dbReference type="InterPro" id="IPR042239">
    <property type="entry name" value="Nop_C"/>
</dbReference>
<dbReference type="GO" id="GO:0031428">
    <property type="term" value="C:box C/D methylation guide snoRNP complex"/>
    <property type="evidence" value="ECO:0007669"/>
    <property type="project" value="InterPro"/>
</dbReference>
<comment type="similarity">
    <text evidence="1">Belongs to the NOP5/NOP56 family.</text>
</comment>
<dbReference type="InterPro" id="IPR029012">
    <property type="entry name" value="Helix_hairpin_bin_sf"/>
</dbReference>
<dbReference type="AlphaFoldDB" id="A0A832V1G6"/>
<proteinExistence type="inferred from homology"/>
<comment type="caution">
    <text evidence="3">The sequence shown here is derived from an EMBL/GenBank/DDBJ whole genome shotgun (WGS) entry which is preliminary data.</text>
</comment>
<dbReference type="Pfam" id="PF01798">
    <property type="entry name" value="Nop"/>
    <property type="match status" value="1"/>
</dbReference>
<dbReference type="InterPro" id="IPR045056">
    <property type="entry name" value="Nop56/Nop58"/>
</dbReference>
<dbReference type="GO" id="GO:0030515">
    <property type="term" value="F:snoRNA binding"/>
    <property type="evidence" value="ECO:0007669"/>
    <property type="project" value="InterPro"/>
</dbReference>
<dbReference type="PANTHER" id="PTHR10894">
    <property type="entry name" value="NUCLEOLAR PROTEIN 5 NUCLEOLAR PROTEIN NOP5 NOP58"/>
    <property type="match status" value="1"/>
</dbReference>
<keyword evidence="4" id="KW-1185">Reference proteome</keyword>
<dbReference type="EMBL" id="DVAD01000003">
    <property type="protein sequence ID" value="HIJ99291.1"/>
    <property type="molecule type" value="Genomic_DNA"/>
</dbReference>
<dbReference type="SMART" id="SM00931">
    <property type="entry name" value="NOSIC"/>
    <property type="match status" value="1"/>
</dbReference>